<protein>
    <submittedName>
        <fullName evidence="2">Uncharacterized protein</fullName>
    </submittedName>
</protein>
<feature type="compositionally biased region" description="Low complexity" evidence="1">
    <location>
        <begin position="24"/>
        <end position="35"/>
    </location>
</feature>
<feature type="compositionally biased region" description="Polar residues" evidence="1">
    <location>
        <begin position="532"/>
        <end position="541"/>
    </location>
</feature>
<feature type="region of interest" description="Disordered" evidence="1">
    <location>
        <begin position="527"/>
        <end position="567"/>
    </location>
</feature>
<dbReference type="AlphaFoldDB" id="Q095G5"/>
<gene>
    <name evidence="2" type="ORF">STIAU_7928</name>
</gene>
<feature type="region of interest" description="Disordered" evidence="1">
    <location>
        <begin position="150"/>
        <end position="177"/>
    </location>
</feature>
<dbReference type="EMBL" id="AAMD01000034">
    <property type="protein sequence ID" value="EAU67365.1"/>
    <property type="molecule type" value="Genomic_DNA"/>
</dbReference>
<feature type="region of interest" description="Disordered" evidence="1">
    <location>
        <begin position="1"/>
        <end position="64"/>
    </location>
</feature>
<evidence type="ECO:0000313" key="3">
    <source>
        <dbReference type="Proteomes" id="UP000032702"/>
    </source>
</evidence>
<feature type="region of interest" description="Disordered" evidence="1">
    <location>
        <begin position="361"/>
        <end position="385"/>
    </location>
</feature>
<evidence type="ECO:0000313" key="2">
    <source>
        <dbReference type="EMBL" id="EAU67365.1"/>
    </source>
</evidence>
<feature type="compositionally biased region" description="Basic residues" evidence="1">
    <location>
        <begin position="370"/>
        <end position="379"/>
    </location>
</feature>
<proteinExistence type="predicted"/>
<organism evidence="2 3">
    <name type="scientific">Stigmatella aurantiaca (strain DW4/3-1)</name>
    <dbReference type="NCBI Taxonomy" id="378806"/>
    <lineage>
        <taxon>Bacteria</taxon>
        <taxon>Pseudomonadati</taxon>
        <taxon>Myxococcota</taxon>
        <taxon>Myxococcia</taxon>
        <taxon>Myxococcales</taxon>
        <taxon>Cystobacterineae</taxon>
        <taxon>Archangiaceae</taxon>
        <taxon>Stigmatella</taxon>
    </lineage>
</organism>
<evidence type="ECO:0000256" key="1">
    <source>
        <dbReference type="SAM" id="MobiDB-lite"/>
    </source>
</evidence>
<feature type="compositionally biased region" description="Low complexity" evidence="1">
    <location>
        <begin position="557"/>
        <end position="567"/>
    </location>
</feature>
<feature type="compositionally biased region" description="Basic and acidic residues" evidence="1">
    <location>
        <begin position="155"/>
        <end position="165"/>
    </location>
</feature>
<name>Q095G5_STIAD</name>
<dbReference type="Proteomes" id="UP000032702">
    <property type="component" value="Unassembled WGS sequence"/>
</dbReference>
<accession>Q095G5</accession>
<reference evidence="2 3" key="1">
    <citation type="submission" date="2006-04" db="EMBL/GenBank/DDBJ databases">
        <authorList>
            <person name="Nierman W.C."/>
        </authorList>
    </citation>
    <scope>NUCLEOTIDE SEQUENCE [LARGE SCALE GENOMIC DNA]</scope>
    <source>
        <strain evidence="2 3">DW4/3-1</strain>
    </source>
</reference>
<comment type="caution">
    <text evidence="2">The sequence shown here is derived from an EMBL/GenBank/DDBJ whole genome shotgun (WGS) entry which is preliminary data.</text>
</comment>
<sequence length="567" mass="60560">MRERASCRSPPPHRAHTCASGCGARPAAARRFPWPAHGPSSRPPRCSSHVPVEKSVPSSERLDQKRNALAPANARRTDTIAGPPALQLVHEAQGDARARGAQRVPHRDGSAVDVGPITWQAQLLLHRQVLRGKGLVHLEEIHVSQATLGALQQPPDRRRGADAHHLGITPGDAPVDQPRDGLQPVLLHEAPGGHHHGAGPVTDAAGRARVHHPVLLEELGQLAQPLHGGVRTVVLVAGHHGVPLLALQGHRGNLLLEPARLLRRGEALLREDGILVHRVLGELVVHRELLGRQRHGHAGVAVREGAPEHVLQAPLAQRQPPARAPDDVGRLAHGLGPSGQHAGGLLGEHHLRGGDEGLEARATQPVDAQRRHRHRHARAQPHVARQVDGVRARLHDVAVDDVLDPLGRDAGLGEGRLRGLHPQIRGAQLLEASPIGAKRGALAGQEIDLFGLGGVLHGQVLRGRGPAGPYLLTTGAACTHDVNSFQPPWGLPPRKALARMATAATVHSTPARFCRRISFCPSPRYHDRPVSTRPSQVNSPAGCSPSSRLRWARRSRSGGASSSPPDR</sequence>